<proteinExistence type="predicted"/>
<keyword evidence="4" id="KW-1185">Reference proteome</keyword>
<dbReference type="InterPro" id="IPR036388">
    <property type="entry name" value="WH-like_DNA-bd_sf"/>
</dbReference>
<evidence type="ECO:0000256" key="1">
    <source>
        <dbReference type="SAM" id="MobiDB-lite"/>
    </source>
</evidence>
<dbReference type="RefSeq" id="WP_185661726.1">
    <property type="nucleotide sequence ID" value="NZ_CAWPOO010000013.1"/>
</dbReference>
<reference evidence="3 4" key="1">
    <citation type="submission" date="2020-07" db="EMBL/GenBank/DDBJ databases">
        <authorList>
            <person name="Feng X."/>
        </authorList>
    </citation>
    <scope>NUCLEOTIDE SEQUENCE [LARGE SCALE GENOMIC DNA]</scope>
    <source>
        <strain evidence="3 4">JCM23202</strain>
    </source>
</reference>
<feature type="region of interest" description="Disordered" evidence="1">
    <location>
        <begin position="1"/>
        <end position="20"/>
    </location>
</feature>
<gene>
    <name evidence="3" type="ORF">H5P27_17545</name>
</gene>
<protein>
    <submittedName>
        <fullName evidence="3">MarR family transcriptional regulator</fullName>
    </submittedName>
</protein>
<dbReference type="EMBL" id="JACHVC010000013">
    <property type="protein sequence ID" value="MBC2607862.1"/>
    <property type="molecule type" value="Genomic_DNA"/>
</dbReference>
<dbReference type="Proteomes" id="UP000526501">
    <property type="component" value="Unassembled WGS sequence"/>
</dbReference>
<dbReference type="InterPro" id="IPR000835">
    <property type="entry name" value="HTH_MarR-typ"/>
</dbReference>
<dbReference type="AlphaFoldDB" id="A0A7X1B973"/>
<accession>A0A7X1B973</accession>
<dbReference type="GO" id="GO:0003700">
    <property type="term" value="F:DNA-binding transcription factor activity"/>
    <property type="evidence" value="ECO:0007669"/>
    <property type="project" value="InterPro"/>
</dbReference>
<dbReference type="GO" id="GO:0006950">
    <property type="term" value="P:response to stress"/>
    <property type="evidence" value="ECO:0007669"/>
    <property type="project" value="TreeGrafter"/>
</dbReference>
<dbReference type="InterPro" id="IPR039422">
    <property type="entry name" value="MarR/SlyA-like"/>
</dbReference>
<dbReference type="PANTHER" id="PTHR33164">
    <property type="entry name" value="TRANSCRIPTIONAL REGULATOR, MARR FAMILY"/>
    <property type="match status" value="1"/>
</dbReference>
<dbReference type="SUPFAM" id="SSF46785">
    <property type="entry name" value="Winged helix' DNA-binding domain"/>
    <property type="match status" value="1"/>
</dbReference>
<comment type="caution">
    <text evidence="3">The sequence shown here is derived from an EMBL/GenBank/DDBJ whole genome shotgun (WGS) entry which is preliminary data.</text>
</comment>
<evidence type="ECO:0000313" key="3">
    <source>
        <dbReference type="EMBL" id="MBC2607862.1"/>
    </source>
</evidence>
<name>A0A7X1B973_9BACT</name>
<dbReference type="InterPro" id="IPR036390">
    <property type="entry name" value="WH_DNA-bd_sf"/>
</dbReference>
<feature type="compositionally biased region" description="Basic and acidic residues" evidence="1">
    <location>
        <begin position="1"/>
        <end position="11"/>
    </location>
</feature>
<dbReference type="Pfam" id="PF12802">
    <property type="entry name" value="MarR_2"/>
    <property type="match status" value="1"/>
</dbReference>
<dbReference type="PRINTS" id="PR00598">
    <property type="entry name" value="HTHMARR"/>
</dbReference>
<dbReference type="PANTHER" id="PTHR33164:SF43">
    <property type="entry name" value="HTH-TYPE TRANSCRIPTIONAL REPRESSOR YETL"/>
    <property type="match status" value="1"/>
</dbReference>
<dbReference type="Gene3D" id="1.10.10.10">
    <property type="entry name" value="Winged helix-like DNA-binding domain superfamily/Winged helix DNA-binding domain"/>
    <property type="match status" value="1"/>
</dbReference>
<evidence type="ECO:0000313" key="4">
    <source>
        <dbReference type="Proteomes" id="UP000526501"/>
    </source>
</evidence>
<feature type="domain" description="HTH marR-type" evidence="2">
    <location>
        <begin position="20"/>
        <end position="154"/>
    </location>
</feature>
<sequence length="160" mass="18131">MTVPKDEKPMSDESSQEGGAEEIFEAIHRTMHLIRAEQYRELKESPFEITHLEGKILNFLGRSDGLTLSELVEHFGRDKGQLARLTKTLREQGLVCSNPNSEDRRSSILQLTDLGRKVNDSLLARLAKVSSHAIEGFTKDEQKQFLSYLGRVQSNLKPHV</sequence>
<organism evidence="3 4">
    <name type="scientific">Pelagicoccus albus</name>
    <dbReference type="NCBI Taxonomy" id="415222"/>
    <lineage>
        <taxon>Bacteria</taxon>
        <taxon>Pseudomonadati</taxon>
        <taxon>Verrucomicrobiota</taxon>
        <taxon>Opitutia</taxon>
        <taxon>Puniceicoccales</taxon>
        <taxon>Pelagicoccaceae</taxon>
        <taxon>Pelagicoccus</taxon>
    </lineage>
</organism>
<dbReference type="SMART" id="SM00347">
    <property type="entry name" value="HTH_MARR"/>
    <property type="match status" value="1"/>
</dbReference>
<evidence type="ECO:0000259" key="2">
    <source>
        <dbReference type="PROSITE" id="PS50995"/>
    </source>
</evidence>
<dbReference type="PROSITE" id="PS50995">
    <property type="entry name" value="HTH_MARR_2"/>
    <property type="match status" value="1"/>
</dbReference>